<evidence type="ECO:0000256" key="1">
    <source>
        <dbReference type="SAM" id="MobiDB-lite"/>
    </source>
</evidence>
<gene>
    <name evidence="4" type="ORF">GSI_12992</name>
</gene>
<dbReference type="InterPro" id="IPR010730">
    <property type="entry name" value="HET"/>
</dbReference>
<evidence type="ECO:0000313" key="5">
    <source>
        <dbReference type="Proteomes" id="UP000230002"/>
    </source>
</evidence>
<dbReference type="AlphaFoldDB" id="A0A2G8RUC0"/>
<dbReference type="InterPro" id="IPR058525">
    <property type="entry name" value="DUF8212"/>
</dbReference>
<dbReference type="Pfam" id="PF06985">
    <property type="entry name" value="HET"/>
    <property type="match status" value="1"/>
</dbReference>
<name>A0A2G8RUC0_9APHY</name>
<proteinExistence type="predicted"/>
<feature type="domain" description="Heterokaryon incompatibility" evidence="2">
    <location>
        <begin position="22"/>
        <end position="140"/>
    </location>
</feature>
<reference evidence="4 5" key="1">
    <citation type="journal article" date="2015" name="Sci. Rep.">
        <title>Chromosome-level genome map provides insights into diverse defense mechanisms in the medicinal fungus Ganoderma sinense.</title>
        <authorList>
            <person name="Zhu Y."/>
            <person name="Xu J."/>
            <person name="Sun C."/>
            <person name="Zhou S."/>
            <person name="Xu H."/>
            <person name="Nelson D.R."/>
            <person name="Qian J."/>
            <person name="Song J."/>
            <person name="Luo H."/>
            <person name="Xiang L."/>
            <person name="Li Y."/>
            <person name="Xu Z."/>
            <person name="Ji A."/>
            <person name="Wang L."/>
            <person name="Lu S."/>
            <person name="Hayward A."/>
            <person name="Sun W."/>
            <person name="Li X."/>
            <person name="Schwartz D.C."/>
            <person name="Wang Y."/>
            <person name="Chen S."/>
        </authorList>
    </citation>
    <scope>NUCLEOTIDE SEQUENCE [LARGE SCALE GENOMIC DNA]</scope>
    <source>
        <strain evidence="4 5">ZZ0214-1</strain>
    </source>
</reference>
<comment type="caution">
    <text evidence="4">The sequence shown here is derived from an EMBL/GenBank/DDBJ whole genome shotgun (WGS) entry which is preliminary data.</text>
</comment>
<feature type="domain" description="DUF8212" evidence="3">
    <location>
        <begin position="251"/>
        <end position="391"/>
    </location>
</feature>
<dbReference type="Pfam" id="PF26640">
    <property type="entry name" value="DUF8212"/>
    <property type="match status" value="1"/>
</dbReference>
<dbReference type="STRING" id="1077348.A0A2G8RUC0"/>
<keyword evidence="5" id="KW-1185">Reference proteome</keyword>
<dbReference type="PANTHER" id="PTHR10622">
    <property type="entry name" value="HET DOMAIN-CONTAINING PROTEIN"/>
    <property type="match status" value="1"/>
</dbReference>
<dbReference type="Proteomes" id="UP000230002">
    <property type="component" value="Unassembled WGS sequence"/>
</dbReference>
<evidence type="ECO:0000259" key="3">
    <source>
        <dbReference type="Pfam" id="PF26640"/>
    </source>
</evidence>
<evidence type="ECO:0000313" key="4">
    <source>
        <dbReference type="EMBL" id="PIL25103.1"/>
    </source>
</evidence>
<protein>
    <submittedName>
        <fullName evidence="4">Uncharacterized protein</fullName>
    </submittedName>
</protein>
<accession>A0A2G8RUC0</accession>
<feature type="region of interest" description="Disordered" evidence="1">
    <location>
        <begin position="552"/>
        <end position="598"/>
    </location>
</feature>
<dbReference type="EMBL" id="AYKW01000056">
    <property type="protein sequence ID" value="PIL25103.1"/>
    <property type="molecule type" value="Genomic_DNA"/>
</dbReference>
<feature type="compositionally biased region" description="Polar residues" evidence="1">
    <location>
        <begin position="552"/>
        <end position="564"/>
    </location>
</feature>
<dbReference type="OrthoDB" id="5122891at2759"/>
<dbReference type="PANTHER" id="PTHR10622:SF10">
    <property type="entry name" value="HET DOMAIN-CONTAINING PROTEIN"/>
    <property type="match status" value="1"/>
</dbReference>
<organism evidence="4 5">
    <name type="scientific">Ganoderma sinense ZZ0214-1</name>
    <dbReference type="NCBI Taxonomy" id="1077348"/>
    <lineage>
        <taxon>Eukaryota</taxon>
        <taxon>Fungi</taxon>
        <taxon>Dikarya</taxon>
        <taxon>Basidiomycota</taxon>
        <taxon>Agaricomycotina</taxon>
        <taxon>Agaricomycetes</taxon>
        <taxon>Polyporales</taxon>
        <taxon>Polyporaceae</taxon>
        <taxon>Ganoderma</taxon>
    </lineage>
</organism>
<evidence type="ECO:0000259" key="2">
    <source>
        <dbReference type="Pfam" id="PF06985"/>
    </source>
</evidence>
<sequence>MWLLDAEHGLFRWVDRPREHRYAILSHVWCRTGEQTFQDLKALQSGAERARRGLKRRILVTLGSNSTSMPSESVLSQASDKVRGCCVLARKHGYRWVWIDSCCIDKTSSSELSEAINSMYEWYVAADVCFALLDDVGDEHDPRLKDSHFRRSRWFTRGWTLQELIAPAVVVFFSKNWRLLGTKESLADVIEEITGIDGAVLRHEVALDAVSVARRMSWAAKRQTTREEDRAYSLMGIFGVNMPTIYGEGQNAFIRLQEEILKRVPDQSIFVWGPILYDDDVLYSTLGPHSNSVGDDSRYWQSRSLFAWSPDAFVNAGGISSVPLESFEGRVGTTFPFADYSVTSYGIRSRFPLIPVQHSSEKTTYLAVLACEDPAGRLVALLLYPQREASGRYYVGHYVGRPQVPPYAYFRAVSLSDVRSAELLRIAGVQDVCIPYRSSIMGRRLPQPVTSPPLFRCPCDIVIPGYIVSKLAEDGFRMSASGEKKGDDLTLHISETTSSTGCVLVLESAKETIRIQMGRCPCLGRSMCVCVVGSGDSGLERAATVRSGETFSDASADNGSLSARTQDKRSTASWANADRPAAGGMGSSSDADLSPRCPSGHVGRWESGSKGFVYGYRTVRVTFNAWLTRQDVYSLVVELGTVGVPDVE</sequence>